<dbReference type="KEGG" id="hlr:HALLA_03760"/>
<feature type="domain" description="EamA" evidence="6">
    <location>
        <begin position="24"/>
        <end position="159"/>
    </location>
</feature>
<dbReference type="GeneID" id="25146924"/>
<dbReference type="Pfam" id="PF00892">
    <property type="entry name" value="EamA"/>
    <property type="match status" value="2"/>
</dbReference>
<dbReference type="EMBL" id="CP007056">
    <property type="protein sequence ID" value="AHG01519.1"/>
    <property type="molecule type" value="Genomic_DNA"/>
</dbReference>
<dbReference type="InterPro" id="IPR050638">
    <property type="entry name" value="AA-Vitamin_Transporters"/>
</dbReference>
<feature type="transmembrane region" description="Helical" evidence="5">
    <location>
        <begin position="24"/>
        <end position="42"/>
    </location>
</feature>
<evidence type="ECO:0000256" key="2">
    <source>
        <dbReference type="ARBA" id="ARBA00022692"/>
    </source>
</evidence>
<dbReference type="PANTHER" id="PTHR32322:SF2">
    <property type="entry name" value="EAMA DOMAIN-CONTAINING PROTEIN"/>
    <property type="match status" value="1"/>
</dbReference>
<dbReference type="OrthoDB" id="17861at2157"/>
<evidence type="ECO:0000313" key="8">
    <source>
        <dbReference type="Proteomes" id="UP000019024"/>
    </source>
</evidence>
<feature type="domain" description="EamA" evidence="6">
    <location>
        <begin position="173"/>
        <end position="304"/>
    </location>
</feature>
<comment type="subcellular location">
    <subcellularLocation>
        <location evidence="1">Membrane</location>
        <topology evidence="1">Multi-pass membrane protein</topology>
    </subcellularLocation>
</comment>
<evidence type="ECO:0000256" key="4">
    <source>
        <dbReference type="ARBA" id="ARBA00023136"/>
    </source>
</evidence>
<dbReference type="SUPFAM" id="SSF103481">
    <property type="entry name" value="Multidrug resistance efflux transporter EmrE"/>
    <property type="match status" value="2"/>
</dbReference>
<dbReference type="AlphaFoldDB" id="W0JSD4"/>
<keyword evidence="3 5" id="KW-1133">Transmembrane helix</keyword>
<dbReference type="HOGENOM" id="CLU_033863_4_1_2"/>
<dbReference type="GO" id="GO:0016020">
    <property type="term" value="C:membrane"/>
    <property type="evidence" value="ECO:0007669"/>
    <property type="project" value="UniProtKB-SubCell"/>
</dbReference>
<dbReference type="Proteomes" id="UP000019024">
    <property type="component" value="Plasmid unnamed"/>
</dbReference>
<proteinExistence type="predicted"/>
<protein>
    <recommendedName>
        <fullName evidence="6">EamA domain-containing protein</fullName>
    </recommendedName>
</protein>
<evidence type="ECO:0000256" key="3">
    <source>
        <dbReference type="ARBA" id="ARBA00022989"/>
    </source>
</evidence>
<geneLocation type="plasmid" evidence="7">
    <name>unnamed</name>
</geneLocation>
<accession>W0JSD4</accession>
<feature type="transmembrane region" description="Helical" evidence="5">
    <location>
        <begin position="264"/>
        <end position="282"/>
    </location>
</feature>
<feature type="transmembrane region" description="Helical" evidence="5">
    <location>
        <begin position="233"/>
        <end position="252"/>
    </location>
</feature>
<feature type="transmembrane region" description="Helical" evidence="5">
    <location>
        <begin position="145"/>
        <end position="161"/>
    </location>
</feature>
<evidence type="ECO:0000256" key="5">
    <source>
        <dbReference type="SAM" id="Phobius"/>
    </source>
</evidence>
<dbReference type="Gene3D" id="1.10.3730.20">
    <property type="match status" value="2"/>
</dbReference>
<dbReference type="RefSeq" id="WP_049954409.1">
    <property type="nucleotide sequence ID" value="NZ_CP007056.1"/>
</dbReference>
<feature type="transmembrane region" description="Helical" evidence="5">
    <location>
        <begin position="288"/>
        <end position="306"/>
    </location>
</feature>
<dbReference type="InterPro" id="IPR037185">
    <property type="entry name" value="EmrE-like"/>
</dbReference>
<evidence type="ECO:0000256" key="1">
    <source>
        <dbReference type="ARBA" id="ARBA00004141"/>
    </source>
</evidence>
<feature type="transmembrane region" description="Helical" evidence="5">
    <location>
        <begin position="87"/>
        <end position="108"/>
    </location>
</feature>
<dbReference type="PANTHER" id="PTHR32322">
    <property type="entry name" value="INNER MEMBRANE TRANSPORTER"/>
    <property type="match status" value="1"/>
</dbReference>
<evidence type="ECO:0000259" key="6">
    <source>
        <dbReference type="Pfam" id="PF00892"/>
    </source>
</evidence>
<feature type="transmembrane region" description="Helical" evidence="5">
    <location>
        <begin position="54"/>
        <end position="75"/>
    </location>
</feature>
<keyword evidence="7" id="KW-0614">Plasmid</keyword>
<organism evidence="7 8">
    <name type="scientific">Halostagnicola larsenii XH-48</name>
    <dbReference type="NCBI Taxonomy" id="797299"/>
    <lineage>
        <taxon>Archaea</taxon>
        <taxon>Methanobacteriati</taxon>
        <taxon>Methanobacteriota</taxon>
        <taxon>Stenosarchaea group</taxon>
        <taxon>Halobacteria</taxon>
        <taxon>Halobacteriales</taxon>
        <taxon>Natrialbaceae</taxon>
        <taxon>Halostagnicola</taxon>
    </lineage>
</organism>
<sequence length="310" mass="33285">MASWLDAIGEMRDSIPFVSKHTRAVLEALLVTFLWSSSYVLIKIGLEEIPALTFAGLRYGIAAIVLLPLFLHNGGYQSVRRLDGRDLGVLLLLGVVMYAVTQGAQFVALQYLKAATVSLFLTFTPVVVAILSVPLLGEHASGRQWAWMGLLFVGVTIYFYPFDFGTLVLIGSGIMMIGLLSNSFASILGRDANRDGTLSAVAVTAVSMGFGSAILLGTGVAVQGLPPLSLQSWLIILWLAVVNTAFAFTLWNRTLQTLSATESSVINNTMLAQVAILGWIFLGETLTLTDIIGLTVVMIGALLVQMTGRK</sequence>
<feature type="transmembrane region" description="Helical" evidence="5">
    <location>
        <begin position="200"/>
        <end position="221"/>
    </location>
</feature>
<feature type="transmembrane region" description="Helical" evidence="5">
    <location>
        <begin position="167"/>
        <end position="188"/>
    </location>
</feature>
<name>W0JSD4_9EURY</name>
<evidence type="ECO:0000313" key="7">
    <source>
        <dbReference type="EMBL" id="AHG01519.1"/>
    </source>
</evidence>
<reference evidence="7 8" key="1">
    <citation type="submission" date="2014-01" db="EMBL/GenBank/DDBJ databases">
        <authorList>
            <consortium name="DOE Joint Genome Institute"/>
            <person name="Anderson I."/>
            <person name="Huntemann M."/>
            <person name="Han J."/>
            <person name="Chen A."/>
            <person name="Kyrpides N."/>
            <person name="Mavromatis K."/>
            <person name="Markowitz V."/>
            <person name="Palaniappan K."/>
            <person name="Ivanova N."/>
            <person name="Schaumberg A."/>
            <person name="Pati A."/>
            <person name="Liolios K."/>
            <person name="Nordberg H.P."/>
            <person name="Cantor M.N."/>
            <person name="Hua S.X."/>
            <person name="Woyke T."/>
        </authorList>
    </citation>
    <scope>NUCLEOTIDE SEQUENCE [LARGE SCALE GENOMIC DNA]</scope>
    <source>
        <strain evidence="7 8">XH-48</strain>
        <plasmid evidence="8">1</plasmid>
    </source>
</reference>
<keyword evidence="4 5" id="KW-0472">Membrane</keyword>
<dbReference type="InterPro" id="IPR000620">
    <property type="entry name" value="EamA_dom"/>
</dbReference>
<dbReference type="eggNOG" id="arCOG00271">
    <property type="taxonomic scope" value="Archaea"/>
</dbReference>
<gene>
    <name evidence="7" type="ORF">HALLA_03760</name>
</gene>
<keyword evidence="8" id="KW-1185">Reference proteome</keyword>
<feature type="transmembrane region" description="Helical" evidence="5">
    <location>
        <begin position="114"/>
        <end position="133"/>
    </location>
</feature>
<keyword evidence="2 5" id="KW-0812">Transmembrane</keyword>